<comment type="catalytic activity">
    <reaction evidence="5">
        <text>a 2'-deoxyadenosine in DNA + S-adenosyl-L-methionine = an N(6)-methyl-2'-deoxyadenosine in DNA + S-adenosyl-L-homocysteine + H(+)</text>
        <dbReference type="Rhea" id="RHEA:15197"/>
        <dbReference type="Rhea" id="RHEA-COMP:12418"/>
        <dbReference type="Rhea" id="RHEA-COMP:12419"/>
        <dbReference type="ChEBI" id="CHEBI:15378"/>
        <dbReference type="ChEBI" id="CHEBI:57856"/>
        <dbReference type="ChEBI" id="CHEBI:59789"/>
        <dbReference type="ChEBI" id="CHEBI:90615"/>
        <dbReference type="ChEBI" id="CHEBI:90616"/>
        <dbReference type="EC" id="2.1.1.72"/>
    </reaction>
</comment>
<dbReference type="GO" id="GO:0032259">
    <property type="term" value="P:methylation"/>
    <property type="evidence" value="ECO:0007669"/>
    <property type="project" value="UniProtKB-KW"/>
</dbReference>
<dbReference type="InterPro" id="IPR012327">
    <property type="entry name" value="MeTrfase_D12"/>
</dbReference>
<keyword evidence="3" id="KW-0808">Transferase</keyword>
<dbReference type="PROSITE" id="PS00092">
    <property type="entry name" value="N6_MTASE"/>
    <property type="match status" value="1"/>
</dbReference>
<dbReference type="EC" id="2.1.1.72" evidence="1"/>
<dbReference type="GO" id="GO:1904047">
    <property type="term" value="F:S-adenosyl-L-methionine binding"/>
    <property type="evidence" value="ECO:0007669"/>
    <property type="project" value="TreeGrafter"/>
</dbReference>
<evidence type="ECO:0000313" key="7">
    <source>
        <dbReference type="Proteomes" id="UP000421738"/>
    </source>
</evidence>
<accession>A0AAD2MDF5</accession>
<name>A0AAD2MDF5_LISMN</name>
<dbReference type="GO" id="GO:0043565">
    <property type="term" value="F:sequence-specific DNA binding"/>
    <property type="evidence" value="ECO:0007669"/>
    <property type="project" value="TreeGrafter"/>
</dbReference>
<organism evidence="6 7">
    <name type="scientific">Listeria monocytogenes</name>
    <dbReference type="NCBI Taxonomy" id="1639"/>
    <lineage>
        <taxon>Bacteria</taxon>
        <taxon>Bacillati</taxon>
        <taxon>Bacillota</taxon>
        <taxon>Bacilli</taxon>
        <taxon>Bacillales</taxon>
        <taxon>Listeriaceae</taxon>
        <taxon>Listeria</taxon>
    </lineage>
</organism>
<gene>
    <name evidence="6" type="ORF">F1788_08760</name>
</gene>
<sequence>MKRILNYPGSKWGLADLIIENMPEHKSYLEPFCGSCAVFMNKQKATLETINDLDGRLVNLFKAMRDNPEKLQYLIMHTLYSREEYMLSQEISSDSLEDARRMAVRLWFAVGGKTNANVGFRKNVSWNGPYNAYEWNDMYNRIGIAAARLKDAQIENVDAIKLIEQHNDKDTLIYCDPPYVATSLASSHYQHDFSLEQHKELLKVLKNHDGKVMLSGYESELYKQELSDWPVLKTMTKVGITSEKKSDRQEIIWCNFEPPMQLNLFKEEQAWI</sequence>
<dbReference type="InterPro" id="IPR012263">
    <property type="entry name" value="M_m6A_EcoRV"/>
</dbReference>
<protein>
    <recommendedName>
        <fullName evidence="1">site-specific DNA-methyltransferase (adenine-specific)</fullName>
        <ecNumber evidence="1">2.1.1.72</ecNumber>
    </recommendedName>
</protein>
<evidence type="ECO:0000313" key="6">
    <source>
        <dbReference type="EMBL" id="ECR7122809.1"/>
    </source>
</evidence>
<reference evidence="6 7" key="1">
    <citation type="submission" date="2019-09" db="EMBL/GenBank/DDBJ databases">
        <authorList>
            <consortium name="PulseNet: The National Subtyping Network for Foodborne Disease Surveillance"/>
            <person name="Tarr C.L."/>
            <person name="Trees E."/>
            <person name="Katz L.S."/>
            <person name="Carleton-Romer H.A."/>
            <person name="Stroika S."/>
            <person name="Kucerova Z."/>
            <person name="Roache K.F."/>
            <person name="Sabol A.L."/>
            <person name="Besser J."/>
            <person name="Gerner-Smidt P."/>
        </authorList>
    </citation>
    <scope>NUCLEOTIDE SEQUENCE [LARGE SCALE GENOMIC DNA]</scope>
    <source>
        <strain evidence="6 7">PNUSAL005666</strain>
    </source>
</reference>
<proteinExistence type="predicted"/>
<evidence type="ECO:0000256" key="5">
    <source>
        <dbReference type="ARBA" id="ARBA00047942"/>
    </source>
</evidence>
<dbReference type="InterPro" id="IPR029063">
    <property type="entry name" value="SAM-dependent_MTases_sf"/>
</dbReference>
<dbReference type="GO" id="GO:0009307">
    <property type="term" value="P:DNA restriction-modification system"/>
    <property type="evidence" value="ECO:0007669"/>
    <property type="project" value="InterPro"/>
</dbReference>
<dbReference type="InterPro" id="IPR002052">
    <property type="entry name" value="DNA_methylase_N6_adenine_CS"/>
</dbReference>
<dbReference type="EMBL" id="AAKHCT010000002">
    <property type="protein sequence ID" value="ECR7122809.1"/>
    <property type="molecule type" value="Genomic_DNA"/>
</dbReference>
<dbReference type="GO" id="GO:0009007">
    <property type="term" value="F:site-specific DNA-methyltransferase (adenine-specific) activity"/>
    <property type="evidence" value="ECO:0007669"/>
    <property type="project" value="UniProtKB-EC"/>
</dbReference>
<dbReference type="PRINTS" id="PR00505">
    <property type="entry name" value="D12N6MTFRASE"/>
</dbReference>
<dbReference type="Gene3D" id="3.40.50.150">
    <property type="entry name" value="Vaccinia Virus protein VP39"/>
    <property type="match status" value="2"/>
</dbReference>
<dbReference type="Pfam" id="PF02086">
    <property type="entry name" value="MethyltransfD12"/>
    <property type="match status" value="1"/>
</dbReference>
<dbReference type="PIRSF" id="PIRSF000398">
    <property type="entry name" value="M_m6A_EcoRV"/>
    <property type="match status" value="1"/>
</dbReference>
<dbReference type="SUPFAM" id="SSF53335">
    <property type="entry name" value="S-adenosyl-L-methionine-dependent methyltransferases"/>
    <property type="match status" value="1"/>
</dbReference>
<dbReference type="PANTHER" id="PTHR30481:SF4">
    <property type="entry name" value="SITE-SPECIFIC DNA-METHYLTRANSFERASE (ADENINE-SPECIFIC)"/>
    <property type="match status" value="1"/>
</dbReference>
<dbReference type="Proteomes" id="UP000421738">
    <property type="component" value="Unassembled WGS sequence"/>
</dbReference>
<dbReference type="PANTHER" id="PTHR30481">
    <property type="entry name" value="DNA ADENINE METHYLASE"/>
    <property type="match status" value="1"/>
</dbReference>
<keyword evidence="4" id="KW-0949">S-adenosyl-L-methionine</keyword>
<keyword evidence="2 6" id="KW-0489">Methyltransferase</keyword>
<evidence type="ECO:0000256" key="4">
    <source>
        <dbReference type="ARBA" id="ARBA00022691"/>
    </source>
</evidence>
<comment type="caution">
    <text evidence="6">The sequence shown here is derived from an EMBL/GenBank/DDBJ whole genome shotgun (WGS) entry which is preliminary data.</text>
</comment>
<dbReference type="AlphaFoldDB" id="A0AAD2MDF5"/>
<evidence type="ECO:0000256" key="2">
    <source>
        <dbReference type="ARBA" id="ARBA00022603"/>
    </source>
</evidence>
<evidence type="ECO:0000256" key="3">
    <source>
        <dbReference type="ARBA" id="ARBA00022679"/>
    </source>
</evidence>
<evidence type="ECO:0000256" key="1">
    <source>
        <dbReference type="ARBA" id="ARBA00011900"/>
    </source>
</evidence>
<dbReference type="GO" id="GO:0006298">
    <property type="term" value="P:mismatch repair"/>
    <property type="evidence" value="ECO:0007669"/>
    <property type="project" value="TreeGrafter"/>
</dbReference>